<sequence length="151" mass="17105">MNTITLKRTNSLDPDFRLLITELDADLRATYDELMNTYDQHNVIEEIATVVIAYVDSQPAGCGCFKAFSREAAEVKRMYVRPQFRGLSISAKVLKELEIWAASKGYVQMILETGEKQLAAINLYQKGGYVRSENYGPYIDLDTSLCFSKDL</sequence>
<name>A0A562TZZ5_9SPHI</name>
<proteinExistence type="predicted"/>
<evidence type="ECO:0000313" key="2">
    <source>
        <dbReference type="EMBL" id="TWI98694.1"/>
    </source>
</evidence>
<comment type="caution">
    <text evidence="2">The sequence shown here is derived from an EMBL/GenBank/DDBJ whole genome shotgun (WGS) entry which is preliminary data.</text>
</comment>
<dbReference type="InterPro" id="IPR052777">
    <property type="entry name" value="Acetyltransferase_Enz"/>
</dbReference>
<accession>A0A562TZZ5</accession>
<dbReference type="Proteomes" id="UP000317010">
    <property type="component" value="Unassembled WGS sequence"/>
</dbReference>
<organism evidence="2 3">
    <name type="scientific">Mucilaginibacter frigoritolerans</name>
    <dbReference type="NCBI Taxonomy" id="652788"/>
    <lineage>
        <taxon>Bacteria</taxon>
        <taxon>Pseudomonadati</taxon>
        <taxon>Bacteroidota</taxon>
        <taxon>Sphingobacteriia</taxon>
        <taxon>Sphingobacteriales</taxon>
        <taxon>Sphingobacteriaceae</taxon>
        <taxon>Mucilaginibacter</taxon>
    </lineage>
</organism>
<dbReference type="SUPFAM" id="SSF55729">
    <property type="entry name" value="Acyl-CoA N-acyltransferases (Nat)"/>
    <property type="match status" value="1"/>
</dbReference>
<gene>
    <name evidence="2" type="ORF">JN11_02882</name>
</gene>
<evidence type="ECO:0000313" key="3">
    <source>
        <dbReference type="Proteomes" id="UP000317010"/>
    </source>
</evidence>
<dbReference type="AlphaFoldDB" id="A0A562TZZ5"/>
<evidence type="ECO:0000259" key="1">
    <source>
        <dbReference type="PROSITE" id="PS51186"/>
    </source>
</evidence>
<dbReference type="Gene3D" id="3.40.630.30">
    <property type="match status" value="1"/>
</dbReference>
<dbReference type="Pfam" id="PF00583">
    <property type="entry name" value="Acetyltransf_1"/>
    <property type="match status" value="1"/>
</dbReference>
<keyword evidence="3" id="KW-1185">Reference proteome</keyword>
<reference evidence="2 3" key="1">
    <citation type="submission" date="2019-07" db="EMBL/GenBank/DDBJ databases">
        <title>Genomic Encyclopedia of Archaeal and Bacterial Type Strains, Phase II (KMG-II): from individual species to whole genera.</title>
        <authorList>
            <person name="Goeker M."/>
        </authorList>
    </citation>
    <scope>NUCLEOTIDE SEQUENCE [LARGE SCALE GENOMIC DNA]</scope>
    <source>
        <strain evidence="2 3">ATCC BAA-1854</strain>
    </source>
</reference>
<keyword evidence="2" id="KW-0808">Transferase</keyword>
<dbReference type="CDD" id="cd04301">
    <property type="entry name" value="NAT_SF"/>
    <property type="match status" value="1"/>
</dbReference>
<dbReference type="PROSITE" id="PS51186">
    <property type="entry name" value="GNAT"/>
    <property type="match status" value="1"/>
</dbReference>
<dbReference type="InterPro" id="IPR000182">
    <property type="entry name" value="GNAT_dom"/>
</dbReference>
<dbReference type="PANTHER" id="PTHR43305:SF1">
    <property type="entry name" value="FAMILY N-ACETYLTRANSFERASE, PUTATIVE (AFU_ORTHOLOGUE AFUA_2G01380)-RELATED"/>
    <property type="match status" value="1"/>
</dbReference>
<dbReference type="PANTHER" id="PTHR43305">
    <property type="entry name" value="FAMILY N-ACETYLTRANSFERASE, PUTATIVE (AFU_ORTHOLOGUE AFUA_2G01380)-RELATED"/>
    <property type="match status" value="1"/>
</dbReference>
<protein>
    <submittedName>
        <fullName evidence="2">GNAT superfamily N-acetyltransferase</fullName>
    </submittedName>
</protein>
<dbReference type="OrthoDB" id="9803233at2"/>
<dbReference type="RefSeq" id="WP_144913560.1">
    <property type="nucleotide sequence ID" value="NZ_VLLI01000008.1"/>
</dbReference>
<feature type="domain" description="N-acetyltransferase" evidence="1">
    <location>
        <begin position="14"/>
        <end position="151"/>
    </location>
</feature>
<dbReference type="InterPro" id="IPR016181">
    <property type="entry name" value="Acyl_CoA_acyltransferase"/>
</dbReference>
<dbReference type="EMBL" id="VLLI01000008">
    <property type="protein sequence ID" value="TWI98694.1"/>
    <property type="molecule type" value="Genomic_DNA"/>
</dbReference>
<dbReference type="GO" id="GO:0016747">
    <property type="term" value="F:acyltransferase activity, transferring groups other than amino-acyl groups"/>
    <property type="evidence" value="ECO:0007669"/>
    <property type="project" value="InterPro"/>
</dbReference>